<dbReference type="PROSITE" id="PS51677">
    <property type="entry name" value="NODB"/>
    <property type="match status" value="1"/>
</dbReference>
<evidence type="ECO:0000313" key="10">
    <source>
        <dbReference type="Proteomes" id="UP000781958"/>
    </source>
</evidence>
<evidence type="ECO:0000256" key="5">
    <source>
        <dbReference type="ARBA" id="ARBA00022729"/>
    </source>
</evidence>
<name>A0ABS4SPF0_9PROT</name>
<dbReference type="PANTHER" id="PTHR34216">
    <property type="match status" value="1"/>
</dbReference>
<feature type="domain" description="NodB homology" evidence="8">
    <location>
        <begin position="96"/>
        <end position="350"/>
    </location>
</feature>
<evidence type="ECO:0000256" key="2">
    <source>
        <dbReference type="ARBA" id="ARBA00004613"/>
    </source>
</evidence>
<keyword evidence="5 7" id="KW-0732">Signal</keyword>
<dbReference type="PANTHER" id="PTHR34216:SF3">
    <property type="entry name" value="POLY-BETA-1,6-N-ACETYL-D-GLUCOSAMINE N-DEACETYLASE"/>
    <property type="match status" value="1"/>
</dbReference>
<dbReference type="InterPro" id="IPR011330">
    <property type="entry name" value="Glyco_hydro/deAcase_b/a-brl"/>
</dbReference>
<feature type="chain" id="PRO_5045638908" description="Chitooligosaccharide deacetylase" evidence="7">
    <location>
        <begin position="29"/>
        <end position="350"/>
    </location>
</feature>
<evidence type="ECO:0000256" key="4">
    <source>
        <dbReference type="ARBA" id="ARBA00020071"/>
    </source>
</evidence>
<sequence>MPFRRAVALLAVAAAWVFQTLAGGPAVAADVSASAAPSTAVVFAYDRFGEDQTPSVSIRLDQFEAHLEELKDGDYQVLPLPRILEALRNGTPLPDRAVAITIDEASRSAFREAWPRLKAAGLPFTLFVATDAIDRGSPAHMTWAEVRQLAAAGVTIGGLGAATQSLVPRSAADVRAELRRMADRLQAETGQRPTLFAYPQGEVSSAVRTIVTEQGFAAAFGQQSGVLYPQADRWLLPRFVMNESFGSVDRFRLAANALPLPVTDLTPDDPFLTVNPPPVGFTVGEGIGDLSRLACFASGQGRTVLERVTEDRVEVRIKDPFPPGRSRVNCTLPTQDGRWRWLGMQFVVPE</sequence>
<evidence type="ECO:0000256" key="7">
    <source>
        <dbReference type="SAM" id="SignalP"/>
    </source>
</evidence>
<proteinExistence type="inferred from homology"/>
<evidence type="ECO:0000256" key="3">
    <source>
        <dbReference type="ARBA" id="ARBA00010973"/>
    </source>
</evidence>
<accession>A0ABS4SPF0</accession>
<reference evidence="9 10" key="1">
    <citation type="submission" date="2021-03" db="EMBL/GenBank/DDBJ databases">
        <title>Genomic Encyclopedia of Type Strains, Phase III (KMG-III): the genomes of soil and plant-associated and newly described type strains.</title>
        <authorList>
            <person name="Whitman W."/>
        </authorList>
    </citation>
    <scope>NUCLEOTIDE SEQUENCE [LARGE SCALE GENOMIC DNA]</scope>
    <source>
        <strain evidence="9 10">IMMIB AFH-6</strain>
    </source>
</reference>
<comment type="subcellular location">
    <subcellularLocation>
        <location evidence="2">Secreted</location>
    </subcellularLocation>
</comment>
<evidence type="ECO:0000256" key="6">
    <source>
        <dbReference type="ARBA" id="ARBA00032976"/>
    </source>
</evidence>
<feature type="signal peptide" evidence="7">
    <location>
        <begin position="1"/>
        <end position="28"/>
    </location>
</feature>
<dbReference type="Proteomes" id="UP000781958">
    <property type="component" value="Unassembled WGS sequence"/>
</dbReference>
<evidence type="ECO:0000259" key="8">
    <source>
        <dbReference type="PROSITE" id="PS51677"/>
    </source>
</evidence>
<protein>
    <recommendedName>
        <fullName evidence="4">Chitooligosaccharide deacetylase</fullName>
    </recommendedName>
    <alternativeName>
        <fullName evidence="6">Nodulation protein B</fullName>
    </alternativeName>
</protein>
<organism evidence="9 10">
    <name type="scientific">Azospirillum rugosum</name>
    <dbReference type="NCBI Taxonomy" id="416170"/>
    <lineage>
        <taxon>Bacteria</taxon>
        <taxon>Pseudomonadati</taxon>
        <taxon>Pseudomonadota</taxon>
        <taxon>Alphaproteobacteria</taxon>
        <taxon>Rhodospirillales</taxon>
        <taxon>Azospirillaceae</taxon>
        <taxon>Azospirillum</taxon>
    </lineage>
</organism>
<comment type="function">
    <text evidence="1">Is involved in generating a small heat-stable compound (Nod), an acylated oligomer of N-acetylglucosamine, that stimulates mitosis in various plant protoplasts.</text>
</comment>
<comment type="similarity">
    <text evidence="3">Belongs to the polysaccharide deacetylase family.</text>
</comment>
<dbReference type="EMBL" id="JAGINP010000013">
    <property type="protein sequence ID" value="MBP2293827.1"/>
    <property type="molecule type" value="Genomic_DNA"/>
</dbReference>
<dbReference type="SUPFAM" id="SSF88713">
    <property type="entry name" value="Glycoside hydrolase/deacetylase"/>
    <property type="match status" value="1"/>
</dbReference>
<dbReference type="InterPro" id="IPR051398">
    <property type="entry name" value="Polysacch_Deacetylase"/>
</dbReference>
<gene>
    <name evidence="9" type="ORF">J2851_003612</name>
</gene>
<evidence type="ECO:0000313" key="9">
    <source>
        <dbReference type="EMBL" id="MBP2293827.1"/>
    </source>
</evidence>
<comment type="caution">
    <text evidence="9">The sequence shown here is derived from an EMBL/GenBank/DDBJ whole genome shotgun (WGS) entry which is preliminary data.</text>
</comment>
<keyword evidence="10" id="KW-1185">Reference proteome</keyword>
<dbReference type="CDD" id="cd10973">
    <property type="entry name" value="CE4_DAC_u4_5s"/>
    <property type="match status" value="1"/>
</dbReference>
<dbReference type="Gene3D" id="3.20.20.370">
    <property type="entry name" value="Glycoside hydrolase/deacetylase"/>
    <property type="match status" value="1"/>
</dbReference>
<dbReference type="InterPro" id="IPR002509">
    <property type="entry name" value="NODB_dom"/>
</dbReference>
<evidence type="ECO:0000256" key="1">
    <source>
        <dbReference type="ARBA" id="ARBA00003236"/>
    </source>
</evidence>
<dbReference type="RefSeq" id="WP_209767754.1">
    <property type="nucleotide sequence ID" value="NZ_JAGINP010000013.1"/>
</dbReference>
<dbReference type="Pfam" id="PF01522">
    <property type="entry name" value="Polysacc_deac_1"/>
    <property type="match status" value="1"/>
</dbReference>